<evidence type="ECO:0000313" key="3">
    <source>
        <dbReference type="Proteomes" id="UP000287651"/>
    </source>
</evidence>
<feature type="transmembrane region" description="Helical" evidence="1">
    <location>
        <begin position="29"/>
        <end position="47"/>
    </location>
</feature>
<keyword evidence="1" id="KW-0472">Membrane</keyword>
<dbReference type="AlphaFoldDB" id="A0A426XJH6"/>
<dbReference type="Proteomes" id="UP000287651">
    <property type="component" value="Unassembled WGS sequence"/>
</dbReference>
<evidence type="ECO:0000256" key="1">
    <source>
        <dbReference type="SAM" id="Phobius"/>
    </source>
</evidence>
<evidence type="ECO:0000313" key="2">
    <source>
        <dbReference type="EMBL" id="RRT39626.1"/>
    </source>
</evidence>
<keyword evidence="1" id="KW-0812">Transmembrane</keyword>
<accession>A0A426XJH6</accession>
<name>A0A426XJH6_ENSVE</name>
<organism evidence="2 3">
    <name type="scientific">Ensete ventricosum</name>
    <name type="common">Abyssinian banana</name>
    <name type="synonym">Musa ensete</name>
    <dbReference type="NCBI Taxonomy" id="4639"/>
    <lineage>
        <taxon>Eukaryota</taxon>
        <taxon>Viridiplantae</taxon>
        <taxon>Streptophyta</taxon>
        <taxon>Embryophyta</taxon>
        <taxon>Tracheophyta</taxon>
        <taxon>Spermatophyta</taxon>
        <taxon>Magnoliopsida</taxon>
        <taxon>Liliopsida</taxon>
        <taxon>Zingiberales</taxon>
        <taxon>Musaceae</taxon>
        <taxon>Ensete</taxon>
    </lineage>
</organism>
<keyword evidence="1" id="KW-1133">Transmembrane helix</keyword>
<sequence length="76" mass="8157">KWSQKSNILGKTGYGRFTHRLGRFTRRQSLAATVFCGTGSLITTWAIDPPKVTGHRPNSVVRAVQPPLAGGLPAGI</sequence>
<dbReference type="EMBL" id="AMZH03020025">
    <property type="protein sequence ID" value="RRT39626.1"/>
    <property type="molecule type" value="Genomic_DNA"/>
</dbReference>
<gene>
    <name evidence="2" type="ORF">B296_00040925</name>
</gene>
<comment type="caution">
    <text evidence="2">The sequence shown here is derived from an EMBL/GenBank/DDBJ whole genome shotgun (WGS) entry which is preliminary data.</text>
</comment>
<protein>
    <submittedName>
        <fullName evidence="2">Uncharacterized protein</fullName>
    </submittedName>
</protein>
<feature type="non-terminal residue" evidence="2">
    <location>
        <position position="1"/>
    </location>
</feature>
<reference evidence="2 3" key="1">
    <citation type="journal article" date="2014" name="Agronomy (Basel)">
        <title>A Draft Genome Sequence for Ensete ventricosum, the Drought-Tolerant Tree Against Hunger.</title>
        <authorList>
            <person name="Harrison J."/>
            <person name="Moore K.A."/>
            <person name="Paszkiewicz K."/>
            <person name="Jones T."/>
            <person name="Grant M."/>
            <person name="Ambacheew D."/>
            <person name="Muzemil S."/>
            <person name="Studholme D.J."/>
        </authorList>
    </citation>
    <scope>NUCLEOTIDE SEQUENCE [LARGE SCALE GENOMIC DNA]</scope>
</reference>
<proteinExistence type="predicted"/>